<evidence type="ECO:0000313" key="2">
    <source>
        <dbReference type="EMBL" id="MCY1075869.1"/>
    </source>
</evidence>
<dbReference type="RefSeq" id="WP_267534782.1">
    <property type="nucleotide sequence ID" value="NZ_JAPNKA010000001.1"/>
</dbReference>
<protein>
    <submittedName>
        <fullName evidence="2">Nucleotidyltransferase domain-containing protein</fullName>
    </submittedName>
</protein>
<organism evidence="2 3">
    <name type="scientific">Archangium lansingense</name>
    <dbReference type="NCBI Taxonomy" id="2995310"/>
    <lineage>
        <taxon>Bacteria</taxon>
        <taxon>Pseudomonadati</taxon>
        <taxon>Myxococcota</taxon>
        <taxon>Myxococcia</taxon>
        <taxon>Myxococcales</taxon>
        <taxon>Cystobacterineae</taxon>
        <taxon>Archangiaceae</taxon>
        <taxon>Archangium</taxon>
    </lineage>
</organism>
<evidence type="ECO:0000259" key="1">
    <source>
        <dbReference type="Pfam" id="PF01909"/>
    </source>
</evidence>
<dbReference type="InterPro" id="IPR002934">
    <property type="entry name" value="Polymerase_NTP_transf_dom"/>
</dbReference>
<keyword evidence="3" id="KW-1185">Reference proteome</keyword>
<gene>
    <name evidence="2" type="ORF">OV287_15455</name>
</gene>
<dbReference type="Pfam" id="PF01909">
    <property type="entry name" value="NTP_transf_2"/>
    <property type="match status" value="1"/>
</dbReference>
<comment type="caution">
    <text evidence="2">The sequence shown here is derived from an EMBL/GenBank/DDBJ whole genome shotgun (WGS) entry which is preliminary data.</text>
</comment>
<dbReference type="EMBL" id="JAPNKA010000001">
    <property type="protein sequence ID" value="MCY1075869.1"/>
    <property type="molecule type" value="Genomic_DNA"/>
</dbReference>
<proteinExistence type="predicted"/>
<evidence type="ECO:0000313" key="3">
    <source>
        <dbReference type="Proteomes" id="UP001207654"/>
    </source>
</evidence>
<dbReference type="CDD" id="cd05403">
    <property type="entry name" value="NT_KNTase_like"/>
    <property type="match status" value="1"/>
</dbReference>
<accession>A0ABT4A2J9</accession>
<reference evidence="2 3" key="1">
    <citation type="submission" date="2022-11" db="EMBL/GenBank/DDBJ databases">
        <title>Minimal conservation of predation-associated metabolite biosynthetic gene clusters underscores biosynthetic potential of Myxococcota including descriptions for ten novel species: Archangium lansinium sp. nov., Myxococcus landrumus sp. nov., Nannocystis bai.</title>
        <authorList>
            <person name="Ahearne A."/>
            <person name="Stevens C."/>
            <person name="Phillips K."/>
        </authorList>
    </citation>
    <scope>NUCLEOTIDE SEQUENCE [LARGE SCALE GENOMIC DNA]</scope>
    <source>
        <strain evidence="2 3">MIWBW</strain>
    </source>
</reference>
<name>A0ABT4A2J9_9BACT</name>
<sequence length="291" mass="31594">MATQFAGCQIERMEHPVIARLVEALRPVQGLTALVLGGSRGRGTAGPASDYDLGLYYEPDAPLDVTALQAAIAPLVDEPSSTVTRIGEWGPWINGGGWLTISGVEVDLIYRDLGRVREVIAEAQQGRFSMNYQPGHPHGFCSVIWMGEVATCQPLFDPSGCIAKLKGETSPYPEVLRDALITRFGWEVGFAIENADIAARRADQTHIAGCAYRALCCLAQTLFALNGRYLINEKGALAESATYPFTLEGLATTQAAIWRDLGNQDHERALRRLHGLSDALRALVERAQTKG</sequence>
<feature type="domain" description="Polymerase nucleotidyl transferase" evidence="1">
    <location>
        <begin position="21"/>
        <end position="69"/>
    </location>
</feature>
<dbReference type="InterPro" id="IPR043519">
    <property type="entry name" value="NT_sf"/>
</dbReference>
<dbReference type="SUPFAM" id="SSF81301">
    <property type="entry name" value="Nucleotidyltransferase"/>
    <property type="match status" value="1"/>
</dbReference>
<dbReference type="Proteomes" id="UP001207654">
    <property type="component" value="Unassembled WGS sequence"/>
</dbReference>